<feature type="repeat" description="ANK" evidence="1">
    <location>
        <begin position="440"/>
        <end position="472"/>
    </location>
</feature>
<dbReference type="InterPro" id="IPR020683">
    <property type="entry name" value="DUF3447"/>
</dbReference>
<protein>
    <submittedName>
        <fullName evidence="3">Ankyrin repeat protein, putative</fullName>
    </submittedName>
</protein>
<keyword evidence="1" id="KW-0040">ANK repeat</keyword>
<evidence type="ECO:0000313" key="4">
    <source>
        <dbReference type="Proteomes" id="UP000001542"/>
    </source>
</evidence>
<dbReference type="eggNOG" id="KOG4177">
    <property type="taxonomic scope" value="Eukaryota"/>
</dbReference>
<evidence type="ECO:0000313" key="3">
    <source>
        <dbReference type="EMBL" id="EAY19163.1"/>
    </source>
</evidence>
<dbReference type="InterPro" id="IPR036770">
    <property type="entry name" value="Ankyrin_rpt-contain_sf"/>
</dbReference>
<reference evidence="3" key="1">
    <citation type="submission" date="2006-10" db="EMBL/GenBank/DDBJ databases">
        <authorList>
            <person name="Amadeo P."/>
            <person name="Zhao Q."/>
            <person name="Wortman J."/>
            <person name="Fraser-Liggett C."/>
            <person name="Carlton J."/>
        </authorList>
    </citation>
    <scope>NUCLEOTIDE SEQUENCE</scope>
    <source>
        <strain evidence="3">G3</strain>
    </source>
</reference>
<dbReference type="SMART" id="SM00248">
    <property type="entry name" value="ANK"/>
    <property type="match status" value="7"/>
</dbReference>
<dbReference type="VEuPathDB" id="TrichDB:TVAGG3_0996880"/>
<dbReference type="InterPro" id="IPR002110">
    <property type="entry name" value="Ankyrin_rpt"/>
</dbReference>
<evidence type="ECO:0000256" key="1">
    <source>
        <dbReference type="PROSITE-ProRule" id="PRU00023"/>
    </source>
</evidence>
<dbReference type="SMR" id="A2DKI6"/>
<dbReference type="PANTHER" id="PTHR24182:SF13">
    <property type="entry name" value="LD18443P"/>
    <property type="match status" value="1"/>
</dbReference>
<dbReference type="VEuPathDB" id="TrichDB:TVAG_190590"/>
<dbReference type="RefSeq" id="XP_001580149.1">
    <property type="nucleotide sequence ID" value="XM_001580099.1"/>
</dbReference>
<dbReference type="PANTHER" id="PTHR24182">
    <property type="entry name" value="ANKYRIN REPEAT AND SOCS BOX CONTAINING 4"/>
    <property type="match status" value="1"/>
</dbReference>
<name>A2DKI6_TRIV3</name>
<feature type="domain" description="DUF3447" evidence="2">
    <location>
        <begin position="157"/>
        <end position="231"/>
    </location>
</feature>
<accession>A2DKI6</accession>
<dbReference type="Gene3D" id="1.25.40.20">
    <property type="entry name" value="Ankyrin repeat-containing domain"/>
    <property type="match status" value="1"/>
</dbReference>
<gene>
    <name evidence="3" type="ORF">TVAG_190590</name>
</gene>
<dbReference type="AlphaFoldDB" id="A2DKI6"/>
<dbReference type="PROSITE" id="PS50297">
    <property type="entry name" value="ANK_REP_REGION"/>
    <property type="match status" value="3"/>
</dbReference>
<dbReference type="STRING" id="5722.A2DKI6"/>
<sequence>MKLSQANDHYTTLMNKYKGYIDTWDAIYALDSDEIDSTAGLYEEIKNNLIDTGYFTAKEMIDLIGNICNKSLHYRRGYIDLMKRIIEEHQCTDIYNISFLSQYDDIKINTSEYAIMNDNENELLYHLKNEKLNLTEILEKCCLRGAVNCFKLLQKEFDIKITKECLDASFLGNNQYIIDECLKENNPDDDTMNAAIESHNITNFYKLHQEYHPKTQLMNVGIYKNLHAFIYILNETEDFNFTFIVSPYFHIPSFCEYMYQNGADINYMNDQGTTALDIAAIENQTDIALNLILNGINVSALDSRILNEIIMENYIFMLELLLSHGANANTVISEYSFSLLHMACYDNNIKAVNILISHGANINDARNEQKLTPLMLTCMFNWKEIAVLLISHGANVNMQSACGLSALHIALRCKVKDNFKKDMIELLLSNGANINAKDEVGYTPLHIASGECSYEIVELLISHGAEVNSLTNDGATPLDFTTRRKSKTPDSSQESQKIMSLLILHGVKNFLTGFSSINLSSLYTQPIKNLIWESKANFLLST</sequence>
<feature type="repeat" description="ANK" evidence="1">
    <location>
        <begin position="335"/>
        <end position="367"/>
    </location>
</feature>
<dbReference type="Pfam" id="PF13637">
    <property type="entry name" value="Ank_4"/>
    <property type="match status" value="1"/>
</dbReference>
<proteinExistence type="predicted"/>
<dbReference type="EMBL" id="DS113211">
    <property type="protein sequence ID" value="EAY19163.1"/>
    <property type="molecule type" value="Genomic_DNA"/>
</dbReference>
<feature type="repeat" description="ANK" evidence="1">
    <location>
        <begin position="402"/>
        <end position="439"/>
    </location>
</feature>
<feature type="repeat" description="ANK" evidence="1">
    <location>
        <begin position="369"/>
        <end position="401"/>
    </location>
</feature>
<feature type="repeat" description="ANK" evidence="1">
    <location>
        <begin position="271"/>
        <end position="303"/>
    </location>
</feature>
<dbReference type="Pfam" id="PF11929">
    <property type="entry name" value="DUF3447"/>
    <property type="match status" value="1"/>
</dbReference>
<dbReference type="Pfam" id="PF00023">
    <property type="entry name" value="Ank"/>
    <property type="match status" value="1"/>
</dbReference>
<dbReference type="Pfam" id="PF12796">
    <property type="entry name" value="Ank_2"/>
    <property type="match status" value="1"/>
</dbReference>
<dbReference type="Proteomes" id="UP000001542">
    <property type="component" value="Unassembled WGS sequence"/>
</dbReference>
<organism evidence="3 4">
    <name type="scientific">Trichomonas vaginalis (strain ATCC PRA-98 / G3)</name>
    <dbReference type="NCBI Taxonomy" id="412133"/>
    <lineage>
        <taxon>Eukaryota</taxon>
        <taxon>Metamonada</taxon>
        <taxon>Parabasalia</taxon>
        <taxon>Trichomonadida</taxon>
        <taxon>Trichomonadidae</taxon>
        <taxon>Trichomonas</taxon>
    </lineage>
</organism>
<dbReference type="OrthoDB" id="3246549at2759"/>
<dbReference type="PRINTS" id="PR01415">
    <property type="entry name" value="ANKYRIN"/>
</dbReference>
<reference evidence="3" key="2">
    <citation type="journal article" date="2007" name="Science">
        <title>Draft genome sequence of the sexually transmitted pathogen Trichomonas vaginalis.</title>
        <authorList>
            <person name="Carlton J.M."/>
            <person name="Hirt R.P."/>
            <person name="Silva J.C."/>
            <person name="Delcher A.L."/>
            <person name="Schatz M."/>
            <person name="Zhao Q."/>
            <person name="Wortman J.R."/>
            <person name="Bidwell S.L."/>
            <person name="Alsmark U.C.M."/>
            <person name="Besteiro S."/>
            <person name="Sicheritz-Ponten T."/>
            <person name="Noel C.J."/>
            <person name="Dacks J.B."/>
            <person name="Foster P.G."/>
            <person name="Simillion C."/>
            <person name="Van de Peer Y."/>
            <person name="Miranda-Saavedra D."/>
            <person name="Barton G.J."/>
            <person name="Westrop G.D."/>
            <person name="Mueller S."/>
            <person name="Dessi D."/>
            <person name="Fiori P.L."/>
            <person name="Ren Q."/>
            <person name="Paulsen I."/>
            <person name="Zhang H."/>
            <person name="Bastida-Corcuera F.D."/>
            <person name="Simoes-Barbosa A."/>
            <person name="Brown M.T."/>
            <person name="Hayes R.D."/>
            <person name="Mukherjee M."/>
            <person name="Okumura C.Y."/>
            <person name="Schneider R."/>
            <person name="Smith A.J."/>
            <person name="Vanacova S."/>
            <person name="Villalvazo M."/>
            <person name="Haas B.J."/>
            <person name="Pertea M."/>
            <person name="Feldblyum T.V."/>
            <person name="Utterback T.R."/>
            <person name="Shu C.L."/>
            <person name="Osoegawa K."/>
            <person name="de Jong P.J."/>
            <person name="Hrdy I."/>
            <person name="Horvathova L."/>
            <person name="Zubacova Z."/>
            <person name="Dolezal P."/>
            <person name="Malik S.B."/>
            <person name="Logsdon J.M. Jr."/>
            <person name="Henze K."/>
            <person name="Gupta A."/>
            <person name="Wang C.C."/>
            <person name="Dunne R.L."/>
            <person name="Upcroft J.A."/>
            <person name="Upcroft P."/>
            <person name="White O."/>
            <person name="Salzberg S.L."/>
            <person name="Tang P."/>
            <person name="Chiu C.-H."/>
            <person name="Lee Y.-S."/>
            <person name="Embley T.M."/>
            <person name="Coombs G.H."/>
            <person name="Mottram J.C."/>
            <person name="Tachezy J."/>
            <person name="Fraser-Liggett C.M."/>
            <person name="Johnson P.J."/>
        </authorList>
    </citation>
    <scope>NUCLEOTIDE SEQUENCE [LARGE SCALE GENOMIC DNA]</scope>
    <source>
        <strain evidence="3">G3</strain>
    </source>
</reference>
<dbReference type="PROSITE" id="PS50088">
    <property type="entry name" value="ANK_REPEAT"/>
    <property type="match status" value="5"/>
</dbReference>
<keyword evidence="4" id="KW-1185">Reference proteome</keyword>
<dbReference type="KEGG" id="tva:5464684"/>
<dbReference type="SUPFAM" id="SSF48403">
    <property type="entry name" value="Ankyrin repeat"/>
    <property type="match status" value="1"/>
</dbReference>
<evidence type="ECO:0000259" key="2">
    <source>
        <dbReference type="Pfam" id="PF11929"/>
    </source>
</evidence>
<dbReference type="InParanoid" id="A2DKI6"/>